<dbReference type="SUPFAM" id="SSF158791">
    <property type="entry name" value="MgtE N-terminal domain-like"/>
    <property type="match status" value="1"/>
</dbReference>
<sequence>MTMAAFFGEFYFSQLLGKPILDVAGQRIGKVKDMVVKWDGVAPRVTGIKYGRNTQGVVPITFVSEVSGKYIQLDGEFAPYIMIPLQDDEIYVRKWLLDKQIIDFKGSKLVRVNDITLTWVAHEKQRGLVLVAVDIGLRGLFRRLGLEFLVKNMAHNFIGWQFIKPLENRTSSLQLSRDKEQFSQLHPADIADIVEQLDYNSRASFIKNLDSRQAIEALAEMDLDTQIEIITQMDQEQASDLLEDMPPDEAADILGELPDEKSQELLNLMESDDAEEVQELMNYPDDTAGALMTTEYIGLSANITAEAAIEKIRELAPIAETIYYIYVLDEKEMLLGALSLRELILASPQANLGHIMHEKVIYIRHDDSHRKVADIIHKYGLLAVPVVDEQSTMLGIITVDDVLEILIPERGRGDVSSGYIVNRRLWRW</sequence>
<reference evidence="4" key="1">
    <citation type="submission" date="2015-03" db="EMBL/GenBank/DDBJ databases">
        <authorList>
            <person name="Nijsse Bart"/>
        </authorList>
    </citation>
    <scope>NUCLEOTIDE SEQUENCE [LARGE SCALE GENOMIC DNA]</scope>
</reference>
<organism evidence="3 4">
    <name type="scientific">Sporomusa ovata</name>
    <dbReference type="NCBI Taxonomy" id="2378"/>
    <lineage>
        <taxon>Bacteria</taxon>
        <taxon>Bacillati</taxon>
        <taxon>Bacillota</taxon>
        <taxon>Negativicutes</taxon>
        <taxon>Selenomonadales</taxon>
        <taxon>Sporomusaceae</taxon>
        <taxon>Sporomusa</taxon>
    </lineage>
</organism>
<dbReference type="PROSITE" id="PS51371">
    <property type="entry name" value="CBS"/>
    <property type="match status" value="2"/>
</dbReference>
<gene>
    <name evidence="3" type="ORF">SpAn4DRAFT_0087</name>
</gene>
<evidence type="ECO:0000313" key="4">
    <source>
        <dbReference type="Proteomes" id="UP000049855"/>
    </source>
</evidence>
<dbReference type="Gene3D" id="1.25.60.10">
    <property type="entry name" value="MgtE N-terminal domain-like"/>
    <property type="match status" value="1"/>
</dbReference>
<dbReference type="SUPFAM" id="SSF50346">
    <property type="entry name" value="PRC-barrel domain"/>
    <property type="match status" value="1"/>
</dbReference>
<dbReference type="InterPro" id="IPR027275">
    <property type="entry name" value="PRC-brl_dom"/>
</dbReference>
<dbReference type="InterPro" id="IPR000644">
    <property type="entry name" value="CBS_dom"/>
</dbReference>
<dbReference type="GO" id="GO:0016020">
    <property type="term" value="C:membrane"/>
    <property type="evidence" value="ECO:0007669"/>
    <property type="project" value="InterPro"/>
</dbReference>
<dbReference type="SUPFAM" id="SSF54631">
    <property type="entry name" value="CBS-domain pair"/>
    <property type="match status" value="1"/>
</dbReference>
<dbReference type="Pfam" id="PF05239">
    <property type="entry name" value="PRC"/>
    <property type="match status" value="1"/>
</dbReference>
<name>A0A0U1L260_9FIRM</name>
<dbReference type="PANTHER" id="PTHR43773">
    <property type="entry name" value="MAGNESIUM TRANSPORTER MGTE"/>
    <property type="match status" value="1"/>
</dbReference>
<dbReference type="InterPro" id="IPR046342">
    <property type="entry name" value="CBS_dom_sf"/>
</dbReference>
<proteinExistence type="predicted"/>
<dbReference type="InterPro" id="IPR006668">
    <property type="entry name" value="Mg_transptr_MgtE_intracell_dom"/>
</dbReference>
<dbReference type="AlphaFoldDB" id="A0A0U1L260"/>
<protein>
    <submittedName>
        <fullName evidence="3">Mg/Co/Ni transporter MgtE / CBS domain</fullName>
    </submittedName>
</protein>
<feature type="domain" description="CBS" evidence="2">
    <location>
        <begin position="356"/>
        <end position="415"/>
    </location>
</feature>
<evidence type="ECO:0000256" key="1">
    <source>
        <dbReference type="PROSITE-ProRule" id="PRU00703"/>
    </source>
</evidence>
<dbReference type="CDD" id="cd04606">
    <property type="entry name" value="CBS_pair_Mg_transporter"/>
    <property type="match status" value="1"/>
</dbReference>
<feature type="domain" description="CBS" evidence="2">
    <location>
        <begin position="292"/>
        <end position="353"/>
    </location>
</feature>
<dbReference type="InterPro" id="IPR011033">
    <property type="entry name" value="PRC_barrel-like_sf"/>
</dbReference>
<dbReference type="RefSeq" id="WP_021170899.1">
    <property type="nucleotide sequence ID" value="NZ_CTRP01000014.1"/>
</dbReference>
<dbReference type="Pfam" id="PF00571">
    <property type="entry name" value="CBS"/>
    <property type="match status" value="2"/>
</dbReference>
<dbReference type="Gene3D" id="3.10.580.10">
    <property type="entry name" value="CBS-domain"/>
    <property type="match status" value="1"/>
</dbReference>
<dbReference type="InterPro" id="IPR006669">
    <property type="entry name" value="MgtE_transporter"/>
</dbReference>
<dbReference type="SMART" id="SM00116">
    <property type="entry name" value="CBS"/>
    <property type="match status" value="2"/>
</dbReference>
<evidence type="ECO:0000313" key="3">
    <source>
        <dbReference type="EMBL" id="CQR73625.1"/>
    </source>
</evidence>
<accession>A0A0U1L260</accession>
<dbReference type="InterPro" id="IPR038076">
    <property type="entry name" value="MgtE_N_sf"/>
</dbReference>
<keyword evidence="4" id="KW-1185">Reference proteome</keyword>
<dbReference type="SMART" id="SM00924">
    <property type="entry name" value="MgtE_N"/>
    <property type="match status" value="1"/>
</dbReference>
<evidence type="ECO:0000259" key="2">
    <source>
        <dbReference type="PROSITE" id="PS51371"/>
    </source>
</evidence>
<keyword evidence="1" id="KW-0129">CBS domain</keyword>
<dbReference type="PANTHER" id="PTHR43773:SF1">
    <property type="entry name" value="MAGNESIUM TRANSPORTER MGTE"/>
    <property type="match status" value="1"/>
</dbReference>
<dbReference type="EMBL" id="CTRP01000014">
    <property type="protein sequence ID" value="CQR73625.1"/>
    <property type="molecule type" value="Genomic_DNA"/>
</dbReference>
<dbReference type="GO" id="GO:0015095">
    <property type="term" value="F:magnesium ion transmembrane transporter activity"/>
    <property type="evidence" value="ECO:0007669"/>
    <property type="project" value="InterPro"/>
</dbReference>
<dbReference type="Pfam" id="PF03448">
    <property type="entry name" value="MgtE_N"/>
    <property type="match status" value="1"/>
</dbReference>
<dbReference type="Proteomes" id="UP000049855">
    <property type="component" value="Unassembled WGS sequence"/>
</dbReference>